<name>A0ABV5V7V3_9ACTN</name>
<feature type="compositionally biased region" description="Basic and acidic residues" evidence="1">
    <location>
        <begin position="142"/>
        <end position="156"/>
    </location>
</feature>
<reference evidence="2 3" key="1">
    <citation type="submission" date="2024-09" db="EMBL/GenBank/DDBJ databases">
        <authorList>
            <person name="Sun Q."/>
            <person name="Mori K."/>
        </authorList>
    </citation>
    <scope>NUCLEOTIDE SEQUENCE [LARGE SCALE GENOMIC DNA]</scope>
    <source>
        <strain evidence="2 3">JCM 10918</strain>
    </source>
</reference>
<dbReference type="RefSeq" id="WP_385857853.1">
    <property type="nucleotide sequence ID" value="NZ_JBHMAR010000001.1"/>
</dbReference>
<comment type="caution">
    <text evidence="2">The sequence shown here is derived from an EMBL/GenBank/DDBJ whole genome shotgun (WGS) entry which is preliminary data.</text>
</comment>
<gene>
    <name evidence="2" type="ORF">ACFFRO_01800</name>
</gene>
<keyword evidence="3" id="KW-1185">Reference proteome</keyword>
<dbReference type="Proteomes" id="UP001589703">
    <property type="component" value="Unassembled WGS sequence"/>
</dbReference>
<sequence length="220" mass="23931">MSHPAGPPDDDGAATLFGLDALGAPTAPDAPAPEEAPTPTAGPAFRTGDTARRLLPVREIHAEPAAASPRGMQIRRRFPQARLIEVDAHRGIPGLHGNEGNADRRRWVRAGRHRGLCRPARHRRLGRPARQRGQRGPLGVRQGRDAGARRAQDAHHPAQRPLRRPDRPRRVQGLRDGLRLLLRTAPQGTGRPRHGRNIDAIIAHAGRHIARQGHCTTCAG</sequence>
<accession>A0ABV5V7V3</accession>
<evidence type="ECO:0000313" key="3">
    <source>
        <dbReference type="Proteomes" id="UP001589703"/>
    </source>
</evidence>
<dbReference type="EMBL" id="JBHMAR010000001">
    <property type="protein sequence ID" value="MFB9733893.1"/>
    <property type="molecule type" value="Genomic_DNA"/>
</dbReference>
<feature type="compositionally biased region" description="Basic residues" evidence="1">
    <location>
        <begin position="118"/>
        <end position="133"/>
    </location>
</feature>
<evidence type="ECO:0000256" key="1">
    <source>
        <dbReference type="SAM" id="MobiDB-lite"/>
    </source>
</evidence>
<organism evidence="2 3">
    <name type="scientific">Streptomyces thermocoprophilus</name>
    <dbReference type="NCBI Taxonomy" id="78356"/>
    <lineage>
        <taxon>Bacteria</taxon>
        <taxon>Bacillati</taxon>
        <taxon>Actinomycetota</taxon>
        <taxon>Actinomycetes</taxon>
        <taxon>Kitasatosporales</taxon>
        <taxon>Streptomycetaceae</taxon>
        <taxon>Streptomyces</taxon>
    </lineage>
</organism>
<feature type="region of interest" description="Disordered" evidence="1">
    <location>
        <begin position="118"/>
        <end position="170"/>
    </location>
</feature>
<protein>
    <submittedName>
        <fullName evidence="2">Uncharacterized protein</fullName>
    </submittedName>
</protein>
<proteinExistence type="predicted"/>
<feature type="region of interest" description="Disordered" evidence="1">
    <location>
        <begin position="1"/>
        <end position="47"/>
    </location>
</feature>
<evidence type="ECO:0000313" key="2">
    <source>
        <dbReference type="EMBL" id="MFB9733893.1"/>
    </source>
</evidence>